<comment type="caution">
    <text evidence="1">The sequence shown here is derived from an EMBL/GenBank/DDBJ whole genome shotgun (WGS) entry which is preliminary data.</text>
</comment>
<accession>A0AAV7DRY5</accession>
<sequence length="102" mass="11457">MEMNSLGGSGLEMRRIMTGAPPGHAWNCIQSLMCSLERCEVRSALEELGERDKAHKAFCRSRDWTPTNYTPNTPLLIPWGHSPHMRLTLTISLCANPGDCDW</sequence>
<organism evidence="1 2">
    <name type="scientific">Engystomops pustulosus</name>
    <name type="common">Tungara frog</name>
    <name type="synonym">Physalaemus pustulosus</name>
    <dbReference type="NCBI Taxonomy" id="76066"/>
    <lineage>
        <taxon>Eukaryota</taxon>
        <taxon>Metazoa</taxon>
        <taxon>Chordata</taxon>
        <taxon>Craniata</taxon>
        <taxon>Vertebrata</taxon>
        <taxon>Euteleostomi</taxon>
        <taxon>Amphibia</taxon>
        <taxon>Batrachia</taxon>
        <taxon>Anura</taxon>
        <taxon>Neobatrachia</taxon>
        <taxon>Hyloidea</taxon>
        <taxon>Leptodactylidae</taxon>
        <taxon>Leiuperinae</taxon>
        <taxon>Engystomops</taxon>
    </lineage>
</organism>
<dbReference type="Proteomes" id="UP000824782">
    <property type="component" value="Unassembled WGS sequence"/>
</dbReference>
<protein>
    <submittedName>
        <fullName evidence="1">Uncharacterized protein</fullName>
    </submittedName>
</protein>
<reference evidence="1" key="1">
    <citation type="thesis" date="2020" institute="ProQuest LLC" country="789 East Eisenhower Parkway, Ann Arbor, MI, USA">
        <title>Comparative Genomics and Chromosome Evolution.</title>
        <authorList>
            <person name="Mudd A.B."/>
        </authorList>
    </citation>
    <scope>NUCLEOTIDE SEQUENCE</scope>
    <source>
        <strain evidence="1">237g6f4</strain>
        <tissue evidence="1">Blood</tissue>
    </source>
</reference>
<name>A0AAV7DRY5_ENGPU</name>
<proteinExistence type="predicted"/>
<dbReference type="EMBL" id="WNYA01000001">
    <property type="protein sequence ID" value="KAG8599257.1"/>
    <property type="molecule type" value="Genomic_DNA"/>
</dbReference>
<evidence type="ECO:0000313" key="1">
    <source>
        <dbReference type="EMBL" id="KAG8599257.1"/>
    </source>
</evidence>
<evidence type="ECO:0000313" key="2">
    <source>
        <dbReference type="Proteomes" id="UP000824782"/>
    </source>
</evidence>
<dbReference type="AlphaFoldDB" id="A0AAV7DRY5"/>
<gene>
    <name evidence="1" type="ORF">GDO81_002966</name>
</gene>
<keyword evidence="2" id="KW-1185">Reference proteome</keyword>